<comment type="function">
    <text evidence="8">Transfers a GMP moiety from GTP to Mo-molybdopterin (Mo-MPT) cofactor (Moco or molybdenum cofactor) to form Mo-molybdopterin guanine dinucleotide (Mo-MGD) cofactor.</text>
</comment>
<dbReference type="GO" id="GO:0061603">
    <property type="term" value="F:molybdenum cofactor guanylyltransferase activity"/>
    <property type="evidence" value="ECO:0007669"/>
    <property type="project" value="UniProtKB-EC"/>
</dbReference>
<sequence>MKGSIRDTPIYGLVLAGGKSTRMGTDKGLISYHGMPQQEYLYGLLQNICDETFLSIRQEQKILISKKFNTIIDSDKYRGPFNGILSAHNKYPEVAWLVLACDLPLIDLRALSFLVESRDPSKVATSFATKKTNLPEPLITIWEPKGLKEAINYLKTAQSSCPRKFLINNATNLVHPAMDEVLYNANSTGDYEYIKSKITPINGI</sequence>
<proteinExistence type="inferred from homology"/>
<evidence type="ECO:0000313" key="10">
    <source>
        <dbReference type="EMBL" id="AWX46087.1"/>
    </source>
</evidence>
<feature type="binding site" evidence="8">
    <location>
        <begin position="15"/>
        <end position="17"/>
    </location>
    <ligand>
        <name>GTP</name>
        <dbReference type="ChEBI" id="CHEBI:37565"/>
    </ligand>
</feature>
<keyword evidence="4 8" id="KW-0547">Nucleotide-binding</keyword>
<comment type="domain">
    <text evidence="8">The N-terminal domain determines nucleotide recognition and specific binding, while the C-terminal domain determines the specific binding to the target protein.</text>
</comment>
<organism evidence="10 11">
    <name type="scientific">Flagellimonas maritima</name>
    <dbReference type="NCBI Taxonomy" id="1383885"/>
    <lineage>
        <taxon>Bacteria</taxon>
        <taxon>Pseudomonadati</taxon>
        <taxon>Bacteroidota</taxon>
        <taxon>Flavobacteriia</taxon>
        <taxon>Flavobacteriales</taxon>
        <taxon>Flavobacteriaceae</taxon>
        <taxon>Flagellimonas</taxon>
    </lineage>
</organism>
<evidence type="ECO:0000256" key="2">
    <source>
        <dbReference type="ARBA" id="ARBA00022679"/>
    </source>
</evidence>
<feature type="domain" description="MobA-like NTP transferase" evidence="9">
    <location>
        <begin position="12"/>
        <end position="159"/>
    </location>
</feature>
<dbReference type="OrthoDB" id="9788394at2"/>
<dbReference type="GO" id="GO:0005737">
    <property type="term" value="C:cytoplasm"/>
    <property type="evidence" value="ECO:0007669"/>
    <property type="project" value="UniProtKB-SubCell"/>
</dbReference>
<keyword evidence="6 8" id="KW-0342">GTP-binding</keyword>
<evidence type="ECO:0000256" key="5">
    <source>
        <dbReference type="ARBA" id="ARBA00022842"/>
    </source>
</evidence>
<keyword evidence="3 8" id="KW-0479">Metal-binding</keyword>
<dbReference type="HAMAP" id="MF_00316">
    <property type="entry name" value="MobA"/>
    <property type="match status" value="1"/>
</dbReference>
<dbReference type="SUPFAM" id="SSF53448">
    <property type="entry name" value="Nucleotide-diphospho-sugar transferases"/>
    <property type="match status" value="1"/>
</dbReference>
<feature type="binding site" evidence="8">
    <location>
        <position position="27"/>
    </location>
    <ligand>
        <name>GTP</name>
        <dbReference type="ChEBI" id="CHEBI:37565"/>
    </ligand>
</feature>
<accession>A0A2Z4LXQ4</accession>
<dbReference type="InterPro" id="IPR025877">
    <property type="entry name" value="MobA-like_NTP_Trfase"/>
</dbReference>
<dbReference type="EC" id="2.7.7.77" evidence="8"/>
<dbReference type="RefSeq" id="WP_112379407.1">
    <property type="nucleotide sequence ID" value="NZ_CP030104.1"/>
</dbReference>
<dbReference type="PANTHER" id="PTHR19136">
    <property type="entry name" value="MOLYBDENUM COFACTOR GUANYLYLTRANSFERASE"/>
    <property type="match status" value="1"/>
</dbReference>
<comment type="subcellular location">
    <subcellularLocation>
        <location evidence="8">Cytoplasm</location>
    </subcellularLocation>
</comment>
<dbReference type="CDD" id="cd02503">
    <property type="entry name" value="MobA"/>
    <property type="match status" value="1"/>
</dbReference>
<evidence type="ECO:0000313" key="11">
    <source>
        <dbReference type="Proteomes" id="UP000248536"/>
    </source>
</evidence>
<comment type="similarity">
    <text evidence="8">Belongs to the MobA family.</text>
</comment>
<dbReference type="InterPro" id="IPR013482">
    <property type="entry name" value="Molybde_CF_guanTrfase"/>
</dbReference>
<evidence type="ECO:0000256" key="3">
    <source>
        <dbReference type="ARBA" id="ARBA00022723"/>
    </source>
</evidence>
<feature type="binding site" evidence="8">
    <location>
        <position position="102"/>
    </location>
    <ligand>
        <name>Mg(2+)</name>
        <dbReference type="ChEBI" id="CHEBI:18420"/>
    </ligand>
</feature>
<keyword evidence="11" id="KW-1185">Reference proteome</keyword>
<protein>
    <recommendedName>
        <fullName evidence="8">Probable molybdenum cofactor guanylyltransferase</fullName>
        <shortName evidence="8">MoCo guanylyltransferase</shortName>
        <ecNumber evidence="8">2.7.7.77</ecNumber>
    </recommendedName>
    <alternativeName>
        <fullName evidence="8">GTP:molybdopterin guanylyltransferase</fullName>
    </alternativeName>
    <alternativeName>
        <fullName evidence="8">Mo-MPT guanylyltransferase</fullName>
    </alternativeName>
    <alternativeName>
        <fullName evidence="8">Molybdopterin guanylyltransferase</fullName>
    </alternativeName>
    <alternativeName>
        <fullName evidence="8">Molybdopterin-guanine dinucleotide synthase</fullName>
        <shortName evidence="8">MGD synthase</shortName>
    </alternativeName>
</protein>
<dbReference type="GO" id="GO:0005525">
    <property type="term" value="F:GTP binding"/>
    <property type="evidence" value="ECO:0007669"/>
    <property type="project" value="UniProtKB-UniRule"/>
</dbReference>
<dbReference type="GO" id="GO:0046872">
    <property type="term" value="F:metal ion binding"/>
    <property type="evidence" value="ECO:0007669"/>
    <property type="project" value="UniProtKB-KW"/>
</dbReference>
<evidence type="ECO:0000256" key="1">
    <source>
        <dbReference type="ARBA" id="ARBA00022490"/>
    </source>
</evidence>
<dbReference type="Gene3D" id="3.90.550.10">
    <property type="entry name" value="Spore Coat Polysaccharide Biosynthesis Protein SpsA, Chain A"/>
    <property type="match status" value="1"/>
</dbReference>
<dbReference type="EMBL" id="CP030104">
    <property type="protein sequence ID" value="AWX46087.1"/>
    <property type="molecule type" value="Genomic_DNA"/>
</dbReference>
<evidence type="ECO:0000256" key="7">
    <source>
        <dbReference type="ARBA" id="ARBA00023150"/>
    </source>
</evidence>
<evidence type="ECO:0000256" key="4">
    <source>
        <dbReference type="ARBA" id="ARBA00022741"/>
    </source>
</evidence>
<gene>
    <name evidence="8" type="primary">mobA</name>
    <name evidence="10" type="ORF">HME9304_03119</name>
</gene>
<keyword evidence="1 8" id="KW-0963">Cytoplasm</keyword>
<keyword evidence="5 8" id="KW-0460">Magnesium</keyword>
<dbReference type="GO" id="GO:0006777">
    <property type="term" value="P:Mo-molybdopterin cofactor biosynthetic process"/>
    <property type="evidence" value="ECO:0007669"/>
    <property type="project" value="UniProtKB-KW"/>
</dbReference>
<evidence type="ECO:0000256" key="8">
    <source>
        <dbReference type="HAMAP-Rule" id="MF_00316"/>
    </source>
</evidence>
<keyword evidence="7 8" id="KW-0501">Molybdenum cofactor biosynthesis</keyword>
<dbReference type="AlphaFoldDB" id="A0A2Z4LXQ4"/>
<evidence type="ECO:0000259" key="9">
    <source>
        <dbReference type="Pfam" id="PF12804"/>
    </source>
</evidence>
<keyword evidence="2 8" id="KW-0808">Transferase</keyword>
<dbReference type="Proteomes" id="UP000248536">
    <property type="component" value="Chromosome"/>
</dbReference>
<dbReference type="Pfam" id="PF12804">
    <property type="entry name" value="NTP_transf_3"/>
    <property type="match status" value="1"/>
</dbReference>
<feature type="binding site" evidence="8">
    <location>
        <position position="102"/>
    </location>
    <ligand>
        <name>GTP</name>
        <dbReference type="ChEBI" id="CHEBI:37565"/>
    </ligand>
</feature>
<name>A0A2Z4LXQ4_9FLAO</name>
<dbReference type="InterPro" id="IPR029044">
    <property type="entry name" value="Nucleotide-diphossugar_trans"/>
</dbReference>
<dbReference type="KEGG" id="spon:HME9304_03119"/>
<comment type="caution">
    <text evidence="8">Lacks conserved residue(s) required for the propagation of feature annotation.</text>
</comment>
<feature type="binding site" evidence="8">
    <location>
        <position position="73"/>
    </location>
    <ligand>
        <name>GTP</name>
        <dbReference type="ChEBI" id="CHEBI:37565"/>
    </ligand>
</feature>
<reference evidence="10 11" key="1">
    <citation type="submission" date="2018-06" db="EMBL/GenBank/DDBJ databases">
        <title>Spongiibacterium sp. HME9304 Genome sequencing and assembly.</title>
        <authorList>
            <person name="Kang H."/>
            <person name="Kim H."/>
            <person name="Joh K."/>
        </authorList>
    </citation>
    <scope>NUCLEOTIDE SEQUENCE [LARGE SCALE GENOMIC DNA]</scope>
    <source>
        <strain evidence="10 11">HME9304</strain>
    </source>
</reference>
<dbReference type="PANTHER" id="PTHR19136:SF81">
    <property type="entry name" value="MOLYBDENUM COFACTOR GUANYLYLTRANSFERASE"/>
    <property type="match status" value="1"/>
</dbReference>
<comment type="cofactor">
    <cofactor evidence="8">
        <name>Mg(2+)</name>
        <dbReference type="ChEBI" id="CHEBI:18420"/>
    </cofactor>
</comment>
<comment type="catalytic activity">
    <reaction evidence="8">
        <text>Mo-molybdopterin + GTP + H(+) = Mo-molybdopterin guanine dinucleotide + diphosphate</text>
        <dbReference type="Rhea" id="RHEA:34243"/>
        <dbReference type="ChEBI" id="CHEBI:15378"/>
        <dbReference type="ChEBI" id="CHEBI:33019"/>
        <dbReference type="ChEBI" id="CHEBI:37565"/>
        <dbReference type="ChEBI" id="CHEBI:71302"/>
        <dbReference type="ChEBI" id="CHEBI:71310"/>
        <dbReference type="EC" id="2.7.7.77"/>
    </reaction>
</comment>
<evidence type="ECO:0000256" key="6">
    <source>
        <dbReference type="ARBA" id="ARBA00023134"/>
    </source>
</evidence>